<accession>A0ABQ6HAC1</accession>
<keyword evidence="2" id="KW-1185">Reference proteome</keyword>
<proteinExistence type="predicted"/>
<name>A0ABQ6HAC1_9GAMM</name>
<comment type="caution">
    <text evidence="1">The sequence shown here is derived from an EMBL/GenBank/DDBJ whole genome shotgun (WGS) entry which is preliminary data.</text>
</comment>
<gene>
    <name evidence="1" type="ORF">tloyanaT_13250</name>
</gene>
<sequence>MSDELKALIEQKEAIEARCAHWKNSSGGSYEMALFNAGYYVVLEKIEKLKAA</sequence>
<dbReference type="Proteomes" id="UP001157134">
    <property type="component" value="Unassembled WGS sequence"/>
</dbReference>
<protein>
    <submittedName>
        <fullName evidence="1">Uncharacterized protein</fullName>
    </submittedName>
</protein>
<organism evidence="1 2">
    <name type="scientific">Thalassotalea loyana</name>
    <dbReference type="NCBI Taxonomy" id="280483"/>
    <lineage>
        <taxon>Bacteria</taxon>
        <taxon>Pseudomonadati</taxon>
        <taxon>Pseudomonadota</taxon>
        <taxon>Gammaproteobacteria</taxon>
        <taxon>Alteromonadales</taxon>
        <taxon>Colwelliaceae</taxon>
        <taxon>Thalassotalea</taxon>
    </lineage>
</organism>
<dbReference type="RefSeq" id="WP_284296826.1">
    <property type="nucleotide sequence ID" value="NZ_BSSV01000002.1"/>
</dbReference>
<evidence type="ECO:0000313" key="2">
    <source>
        <dbReference type="Proteomes" id="UP001157134"/>
    </source>
</evidence>
<dbReference type="EMBL" id="BSSV01000002">
    <property type="protein sequence ID" value="GLX85073.1"/>
    <property type="molecule type" value="Genomic_DNA"/>
</dbReference>
<reference evidence="1 2" key="1">
    <citation type="submission" date="2023-03" db="EMBL/GenBank/DDBJ databases">
        <title>Thalassotalea loyana LMG 22536T draft genome sequence.</title>
        <authorList>
            <person name="Sawabe T."/>
        </authorList>
    </citation>
    <scope>NUCLEOTIDE SEQUENCE [LARGE SCALE GENOMIC DNA]</scope>
    <source>
        <strain evidence="1 2">LMG 22536</strain>
    </source>
</reference>
<evidence type="ECO:0000313" key="1">
    <source>
        <dbReference type="EMBL" id="GLX85073.1"/>
    </source>
</evidence>